<feature type="transmembrane region" description="Helical" evidence="6">
    <location>
        <begin position="244"/>
        <end position="265"/>
    </location>
</feature>
<feature type="transmembrane region" description="Helical" evidence="6">
    <location>
        <begin position="126"/>
        <end position="146"/>
    </location>
</feature>
<feature type="domain" description="EamA" evidence="7">
    <location>
        <begin position="7"/>
        <end position="141"/>
    </location>
</feature>
<dbReference type="AlphaFoldDB" id="A0A4R1L8R1"/>
<keyword evidence="9" id="KW-1185">Reference proteome</keyword>
<dbReference type="Pfam" id="PF00892">
    <property type="entry name" value="EamA"/>
    <property type="match status" value="2"/>
</dbReference>
<evidence type="ECO:0000256" key="4">
    <source>
        <dbReference type="ARBA" id="ARBA00022989"/>
    </source>
</evidence>
<dbReference type="InterPro" id="IPR000620">
    <property type="entry name" value="EamA_dom"/>
</dbReference>
<evidence type="ECO:0000256" key="3">
    <source>
        <dbReference type="ARBA" id="ARBA00022692"/>
    </source>
</evidence>
<evidence type="ECO:0000256" key="6">
    <source>
        <dbReference type="SAM" id="Phobius"/>
    </source>
</evidence>
<keyword evidence="5 6" id="KW-0472">Membrane</keyword>
<organism evidence="8 9">
    <name type="scientific">Acidipila rosea</name>
    <dbReference type="NCBI Taxonomy" id="768535"/>
    <lineage>
        <taxon>Bacteria</taxon>
        <taxon>Pseudomonadati</taxon>
        <taxon>Acidobacteriota</taxon>
        <taxon>Terriglobia</taxon>
        <taxon>Terriglobales</taxon>
        <taxon>Acidobacteriaceae</taxon>
        <taxon>Acidipila</taxon>
    </lineage>
</organism>
<dbReference type="PANTHER" id="PTHR42920:SF5">
    <property type="entry name" value="EAMA DOMAIN-CONTAINING PROTEIN"/>
    <property type="match status" value="1"/>
</dbReference>
<dbReference type="GO" id="GO:0005886">
    <property type="term" value="C:plasma membrane"/>
    <property type="evidence" value="ECO:0007669"/>
    <property type="project" value="UniProtKB-SubCell"/>
</dbReference>
<proteinExistence type="predicted"/>
<dbReference type="InterPro" id="IPR051258">
    <property type="entry name" value="Diverse_Substrate_Transporter"/>
</dbReference>
<feature type="transmembrane region" description="Helical" evidence="6">
    <location>
        <begin position="95"/>
        <end position="114"/>
    </location>
</feature>
<dbReference type="OrthoDB" id="9804865at2"/>
<evidence type="ECO:0000256" key="2">
    <source>
        <dbReference type="ARBA" id="ARBA00022475"/>
    </source>
</evidence>
<name>A0A4R1L8R1_9BACT</name>
<protein>
    <submittedName>
        <fullName evidence="8">Drug/metabolite transporter (DMT)-like permease</fullName>
    </submittedName>
</protein>
<evidence type="ECO:0000313" key="8">
    <source>
        <dbReference type="EMBL" id="TCK73580.1"/>
    </source>
</evidence>
<comment type="subcellular location">
    <subcellularLocation>
        <location evidence="1">Cell membrane</location>
        <topology evidence="1">Multi-pass membrane protein</topology>
    </subcellularLocation>
</comment>
<accession>A0A4R1L8R1</accession>
<feature type="transmembrane region" description="Helical" evidence="6">
    <location>
        <begin position="217"/>
        <end position="238"/>
    </location>
</feature>
<gene>
    <name evidence="8" type="ORF">C7378_1193</name>
</gene>
<dbReference type="Proteomes" id="UP000295210">
    <property type="component" value="Unassembled WGS sequence"/>
</dbReference>
<feature type="transmembrane region" description="Helical" evidence="6">
    <location>
        <begin position="7"/>
        <end position="29"/>
    </location>
</feature>
<keyword evidence="2" id="KW-1003">Cell membrane</keyword>
<feature type="domain" description="EamA" evidence="7">
    <location>
        <begin position="155"/>
        <end position="288"/>
    </location>
</feature>
<evidence type="ECO:0000256" key="5">
    <source>
        <dbReference type="ARBA" id="ARBA00023136"/>
    </source>
</evidence>
<keyword evidence="3 6" id="KW-0812">Transmembrane</keyword>
<comment type="caution">
    <text evidence="8">The sequence shown here is derived from an EMBL/GenBank/DDBJ whole genome shotgun (WGS) entry which is preliminary data.</text>
</comment>
<evidence type="ECO:0000256" key="1">
    <source>
        <dbReference type="ARBA" id="ARBA00004651"/>
    </source>
</evidence>
<sequence length="308" mass="33224">MSQSLRAHVLLLAVVVVWGSTFVLVKGALTDVSPLLFNLLRMTIAFVALAIFYRSHWRRMTRRAVISGAVVGACLAMGYQFQTAGLRMTTPSKSAFLTGLVVVLVPLLSAVPGLRPHGAHPPRWNAYLGALLAFDGIVLLTTPAGATFDFRAMNRGDLLTLGCALGFALHVIALAHTSPRMDYEQLALLQIGFCTVYMAVSLHIFEHPYIHWTGRLLIALGIAALLATAAAFTIQSWAQQFLPATHTALILALEPVFAWLTSFAVMGERLNLRSSSGAIFILGGIALTEILPARIQPTAHEGVSLSEK</sequence>
<dbReference type="InterPro" id="IPR037185">
    <property type="entry name" value="EmrE-like"/>
</dbReference>
<reference evidence="8 9" key="1">
    <citation type="submission" date="2019-03" db="EMBL/GenBank/DDBJ databases">
        <title>Genomic Encyclopedia of Type Strains, Phase IV (KMG-IV): sequencing the most valuable type-strain genomes for metagenomic binning, comparative biology and taxonomic classification.</title>
        <authorList>
            <person name="Goeker M."/>
        </authorList>
    </citation>
    <scope>NUCLEOTIDE SEQUENCE [LARGE SCALE GENOMIC DNA]</scope>
    <source>
        <strain evidence="8 9">DSM 103428</strain>
    </source>
</reference>
<keyword evidence="4 6" id="KW-1133">Transmembrane helix</keyword>
<dbReference type="PANTHER" id="PTHR42920">
    <property type="entry name" value="OS03G0707200 PROTEIN-RELATED"/>
    <property type="match status" value="1"/>
</dbReference>
<dbReference type="EMBL" id="SMGK01000002">
    <property type="protein sequence ID" value="TCK73580.1"/>
    <property type="molecule type" value="Genomic_DNA"/>
</dbReference>
<feature type="transmembrane region" description="Helical" evidence="6">
    <location>
        <begin position="35"/>
        <end position="53"/>
    </location>
</feature>
<evidence type="ECO:0000259" key="7">
    <source>
        <dbReference type="Pfam" id="PF00892"/>
    </source>
</evidence>
<feature type="transmembrane region" description="Helical" evidence="6">
    <location>
        <begin position="187"/>
        <end position="205"/>
    </location>
</feature>
<evidence type="ECO:0000313" key="9">
    <source>
        <dbReference type="Proteomes" id="UP000295210"/>
    </source>
</evidence>
<dbReference type="SUPFAM" id="SSF103481">
    <property type="entry name" value="Multidrug resistance efflux transporter EmrE"/>
    <property type="match status" value="2"/>
</dbReference>